<name>A0A3A4B325_9ACTN</name>
<keyword evidence="3" id="KW-1185">Reference proteome</keyword>
<comment type="caution">
    <text evidence="2">The sequence shown here is derived from an EMBL/GenBank/DDBJ whole genome shotgun (WGS) entry which is preliminary data.</text>
</comment>
<dbReference type="OrthoDB" id="3680722at2"/>
<dbReference type="PROSITE" id="PS51257">
    <property type="entry name" value="PROKAR_LIPOPROTEIN"/>
    <property type="match status" value="1"/>
</dbReference>
<dbReference type="EMBL" id="QZEY01000004">
    <property type="protein sequence ID" value="RJL32575.1"/>
    <property type="molecule type" value="Genomic_DNA"/>
</dbReference>
<reference evidence="2 3" key="1">
    <citation type="submission" date="2018-09" db="EMBL/GenBank/DDBJ databases">
        <title>YIM 75507 draft genome.</title>
        <authorList>
            <person name="Tang S."/>
            <person name="Feng Y."/>
        </authorList>
    </citation>
    <scope>NUCLEOTIDE SEQUENCE [LARGE SCALE GENOMIC DNA]</scope>
    <source>
        <strain evidence="2 3">YIM 75507</strain>
    </source>
</reference>
<accession>A0A3A4B325</accession>
<organism evidence="2 3">
    <name type="scientific">Bailinhaonella thermotolerans</name>
    <dbReference type="NCBI Taxonomy" id="1070861"/>
    <lineage>
        <taxon>Bacteria</taxon>
        <taxon>Bacillati</taxon>
        <taxon>Actinomycetota</taxon>
        <taxon>Actinomycetes</taxon>
        <taxon>Streptosporangiales</taxon>
        <taxon>Streptosporangiaceae</taxon>
        <taxon>Bailinhaonella</taxon>
    </lineage>
</organism>
<evidence type="ECO:0000313" key="3">
    <source>
        <dbReference type="Proteomes" id="UP000265768"/>
    </source>
</evidence>
<sequence length="312" mass="33115">MKRNTGFVRLSVSSITVVALLGACTPGEKSGSGGQGGGQKASKAGQAALSPEAYREALTAAGEPVGSAMGEVARARSVKNVARRLGEAHKAAGQALDRLRGVTPPQEFKAEHDGLVDELQRYHTEIASVREAADGREVCAPSSALGRLGGTEAAAGLRKAAAALGAKAGRELPLRVPAAAKEKNRRLAHGQALRRPGNRGLGELTVDNGNAKDAVVTLTRGKKTAFTFYVHKKRKFKLTGIPDGNYRLFFTSGGDWDPKYRGFTRDCSFEKFDEPFPFKTTATAYDTWSITLHAVSDGKAETSEAEPDDFPS</sequence>
<protein>
    <submittedName>
        <fullName evidence="2">Uncharacterized protein</fullName>
    </submittedName>
</protein>
<evidence type="ECO:0000313" key="2">
    <source>
        <dbReference type="EMBL" id="RJL32575.1"/>
    </source>
</evidence>
<proteinExistence type="predicted"/>
<dbReference type="RefSeq" id="WP_119926824.1">
    <property type="nucleotide sequence ID" value="NZ_QZEY01000004.1"/>
</dbReference>
<evidence type="ECO:0000256" key="1">
    <source>
        <dbReference type="SAM" id="MobiDB-lite"/>
    </source>
</evidence>
<dbReference type="Proteomes" id="UP000265768">
    <property type="component" value="Unassembled WGS sequence"/>
</dbReference>
<feature type="region of interest" description="Disordered" evidence="1">
    <location>
        <begin position="27"/>
        <end position="48"/>
    </location>
</feature>
<dbReference type="AlphaFoldDB" id="A0A3A4B325"/>
<feature type="compositionally biased region" description="Gly residues" evidence="1">
    <location>
        <begin position="30"/>
        <end position="39"/>
    </location>
</feature>
<gene>
    <name evidence="2" type="ORF">D5H75_13725</name>
</gene>